<reference evidence="3" key="1">
    <citation type="submission" date="2024-02" db="EMBL/GenBank/DDBJ databases">
        <authorList>
            <consortium name="ELIXIR-Norway"/>
            <consortium name="Elixir Norway"/>
        </authorList>
    </citation>
    <scope>NUCLEOTIDE SEQUENCE</scope>
</reference>
<dbReference type="InterPro" id="IPR002109">
    <property type="entry name" value="Glutaredoxin"/>
</dbReference>
<gene>
    <name evidence="3" type="ORF">CSSPTR1EN2_LOCUS9109</name>
</gene>
<dbReference type="Pfam" id="PF00462">
    <property type="entry name" value="Glutaredoxin"/>
    <property type="match status" value="1"/>
</dbReference>
<evidence type="ECO:0000313" key="4">
    <source>
        <dbReference type="Proteomes" id="UP001497512"/>
    </source>
</evidence>
<dbReference type="SUPFAM" id="SSF52833">
    <property type="entry name" value="Thioredoxin-like"/>
    <property type="match status" value="1"/>
</dbReference>
<dbReference type="PANTHER" id="PTHR45669">
    <property type="entry name" value="GLUTAREDOXIN DOMAIN-CONTAINING CYSTEINE-RICH PROTEIN CG12206-RELATED"/>
    <property type="match status" value="1"/>
</dbReference>
<keyword evidence="4" id="KW-1185">Reference proteome</keyword>
<dbReference type="InterPro" id="IPR036249">
    <property type="entry name" value="Thioredoxin-like_sf"/>
</dbReference>
<evidence type="ECO:0000259" key="2">
    <source>
        <dbReference type="Pfam" id="PF00462"/>
    </source>
</evidence>
<name>A0ABP0TYD9_9BRYO</name>
<dbReference type="EMBL" id="OZ019908">
    <property type="protein sequence ID" value="CAK9208043.1"/>
    <property type="molecule type" value="Genomic_DNA"/>
</dbReference>
<sequence length="429" mass="48038">MGCNTSKSSSFATLQVERERIPFRSLSMSNYRTAAPPKEAGLQYNTHTVALTSSTYGIMKLDRKRHKKMMKMSSKDLEEEEEIEIIDVWELMKGLEEDRTPTTKSSLEEEPHYFYSTQELDVVNAVIAAHVRNNLSFSVVHDEAAQSAGRVRMEEEQDFTEECTPPSTGQNRQQECTAALNTGQNHQQDCTAAQSMVQNHHQLEAADGFLEGSSSNDINLFDPNILADFADSFERNSEASDCCKKMSSSKVSPIDDEERKGSPLDHPHPLASYELKCPPGGEERVVLYSTSLRGIRQTFENCNNVRMILESFNVHVDERDVSMHAGFREELKALIGKPIVSVPRVFINGYYIGGAEEVIELHEDGLLLHLVETLPVQTSRQICDCCGGIRFVPCTECSGSCKILTHSTNKVSRCPYCNENGLIRCTLCF</sequence>
<accession>A0ABP0TYD9</accession>
<proteinExistence type="predicted"/>
<dbReference type="Proteomes" id="UP001497512">
    <property type="component" value="Chromosome 16"/>
</dbReference>
<protein>
    <recommendedName>
        <fullName evidence="2">Glutaredoxin domain-containing protein</fullName>
    </recommendedName>
</protein>
<evidence type="ECO:0000256" key="1">
    <source>
        <dbReference type="SAM" id="MobiDB-lite"/>
    </source>
</evidence>
<dbReference type="Gene3D" id="3.40.30.10">
    <property type="entry name" value="Glutaredoxin"/>
    <property type="match status" value="1"/>
</dbReference>
<organism evidence="3 4">
    <name type="scientific">Sphagnum troendelagicum</name>
    <dbReference type="NCBI Taxonomy" id="128251"/>
    <lineage>
        <taxon>Eukaryota</taxon>
        <taxon>Viridiplantae</taxon>
        <taxon>Streptophyta</taxon>
        <taxon>Embryophyta</taxon>
        <taxon>Bryophyta</taxon>
        <taxon>Sphagnophytina</taxon>
        <taxon>Sphagnopsida</taxon>
        <taxon>Sphagnales</taxon>
        <taxon>Sphagnaceae</taxon>
        <taxon>Sphagnum</taxon>
    </lineage>
</organism>
<dbReference type="Pfam" id="PF23733">
    <property type="entry name" value="GRXCR1-2_C"/>
    <property type="match status" value="1"/>
</dbReference>
<dbReference type="CDD" id="cd03031">
    <property type="entry name" value="GRX_GRX_like"/>
    <property type="match status" value="1"/>
</dbReference>
<feature type="domain" description="Glutaredoxin" evidence="2">
    <location>
        <begin position="285"/>
        <end position="351"/>
    </location>
</feature>
<evidence type="ECO:0000313" key="3">
    <source>
        <dbReference type="EMBL" id="CAK9208043.1"/>
    </source>
</evidence>
<dbReference type="PANTHER" id="PTHR45669:SF7">
    <property type="entry name" value="F1N19.7"/>
    <property type="match status" value="1"/>
</dbReference>
<dbReference type="PROSITE" id="PS51354">
    <property type="entry name" value="GLUTAREDOXIN_2"/>
    <property type="match status" value="1"/>
</dbReference>
<feature type="compositionally biased region" description="Basic and acidic residues" evidence="1">
    <location>
        <begin position="257"/>
        <end position="268"/>
    </location>
</feature>
<feature type="region of interest" description="Disordered" evidence="1">
    <location>
        <begin position="244"/>
        <end position="270"/>
    </location>
</feature>